<dbReference type="SUPFAM" id="SSF49464">
    <property type="entry name" value="Carboxypeptidase regulatory domain-like"/>
    <property type="match status" value="1"/>
</dbReference>
<dbReference type="PANTHER" id="PTHR32552">
    <property type="entry name" value="FERRICHROME IRON RECEPTOR-RELATED"/>
    <property type="match status" value="1"/>
</dbReference>
<dbReference type="EMBL" id="UINC01001620">
    <property type="protein sequence ID" value="SUZ85099.1"/>
    <property type="molecule type" value="Genomic_DNA"/>
</dbReference>
<protein>
    <recommendedName>
        <fullName evidence="10">TonB-dependent receptor plug domain-containing protein</fullName>
    </recommendedName>
</protein>
<keyword evidence="2" id="KW-0813">Transport</keyword>
<evidence type="ECO:0000256" key="3">
    <source>
        <dbReference type="ARBA" id="ARBA00022496"/>
    </source>
</evidence>
<keyword evidence="5" id="KW-0408">Iron</keyword>
<keyword evidence="9" id="KW-0998">Cell outer membrane</keyword>
<evidence type="ECO:0000256" key="6">
    <source>
        <dbReference type="ARBA" id="ARBA00023065"/>
    </source>
</evidence>
<accession>A0A381R2L0</accession>
<reference evidence="11" key="1">
    <citation type="submission" date="2018-05" db="EMBL/GenBank/DDBJ databases">
        <authorList>
            <person name="Lanie J.A."/>
            <person name="Ng W.-L."/>
            <person name="Kazmierczak K.M."/>
            <person name="Andrzejewski T.M."/>
            <person name="Davidsen T.M."/>
            <person name="Wayne K.J."/>
            <person name="Tettelin H."/>
            <person name="Glass J.I."/>
            <person name="Rusch D."/>
            <person name="Podicherti R."/>
            <person name="Tsui H.-C.T."/>
            <person name="Winkler M.E."/>
        </authorList>
    </citation>
    <scope>NUCLEOTIDE SEQUENCE</scope>
</reference>
<dbReference type="InterPro" id="IPR037066">
    <property type="entry name" value="Plug_dom_sf"/>
</dbReference>
<evidence type="ECO:0000256" key="8">
    <source>
        <dbReference type="ARBA" id="ARBA00023136"/>
    </source>
</evidence>
<feature type="domain" description="TonB-dependent receptor plug" evidence="10">
    <location>
        <begin position="116"/>
        <end position="213"/>
    </location>
</feature>
<organism evidence="11">
    <name type="scientific">marine metagenome</name>
    <dbReference type="NCBI Taxonomy" id="408172"/>
    <lineage>
        <taxon>unclassified sequences</taxon>
        <taxon>metagenomes</taxon>
        <taxon>ecological metagenomes</taxon>
    </lineage>
</organism>
<evidence type="ECO:0000256" key="5">
    <source>
        <dbReference type="ARBA" id="ARBA00023004"/>
    </source>
</evidence>
<dbReference type="NCBIfam" id="TIGR04056">
    <property type="entry name" value="OMP_RagA_SusC"/>
    <property type="match status" value="1"/>
</dbReference>
<dbReference type="GO" id="GO:0009279">
    <property type="term" value="C:cell outer membrane"/>
    <property type="evidence" value="ECO:0007669"/>
    <property type="project" value="UniProtKB-SubCell"/>
</dbReference>
<dbReference type="PANTHER" id="PTHR32552:SF81">
    <property type="entry name" value="TONB-DEPENDENT OUTER MEMBRANE RECEPTOR"/>
    <property type="match status" value="1"/>
</dbReference>
<gene>
    <name evidence="11" type="ORF">METZ01_LOCUS37953</name>
</gene>
<dbReference type="InterPro" id="IPR012910">
    <property type="entry name" value="Plug_dom"/>
</dbReference>
<dbReference type="Gene3D" id="2.40.170.20">
    <property type="entry name" value="TonB-dependent receptor, beta-barrel domain"/>
    <property type="match status" value="1"/>
</dbReference>
<evidence type="ECO:0000256" key="1">
    <source>
        <dbReference type="ARBA" id="ARBA00004571"/>
    </source>
</evidence>
<evidence type="ECO:0000256" key="4">
    <source>
        <dbReference type="ARBA" id="ARBA00022692"/>
    </source>
</evidence>
<dbReference type="PROSITE" id="PS52016">
    <property type="entry name" value="TONB_DEPENDENT_REC_3"/>
    <property type="match status" value="1"/>
</dbReference>
<comment type="subcellular location">
    <subcellularLocation>
        <location evidence="1">Cell outer membrane</location>
        <topology evidence="1">Multi-pass membrane protein</topology>
    </subcellularLocation>
</comment>
<dbReference type="SUPFAM" id="SSF56935">
    <property type="entry name" value="Porins"/>
    <property type="match status" value="1"/>
</dbReference>
<sequence length="1049" mass="114876">MKTKLFKFLTLSLLMVFQWSFAQKSVSGTVSDDAGVPIPGATVLVVGTNTGVTTDFDGVYTIMASEGDVLSVSYVGYTAQNVTVGASATLNVTLTSDSELEEVVVTALGITREAKSLGYAQQTVTGDALTRTKERDFKTALAGKVAGVQVISGTSSTFESSAIRLRGEMDILYVVDGIKVSSTDINTDNIDNITVLKGAAATALYGSEAKSGVIIITSKKAKAGESYISVDHNTTISNISRLHPYQNEYGGGYSQAWDQFAFNAATDPASWAAFNGQYIPYYAADESWGPKLDGTLARHWDSWIPGHPEFGVTRPWSPNPNNVKNFFETGVANTTSLSFAKGGEDFSVRATARVSQATIPVPNASRDTYDVNINASLNATDKLTIYAALNARVMDTDNYVSSGYGSLSSNFSQWWQRQLDMDRLKNSYHYNGAFYTWNRKSARLHKPQYWDAPHYEQYQNTNKNKNSTYSGNFGLNYDIIEGLSANVEVKRRQYNRTNHGRTFVGVNTLQTQAGYSEGSYVTENNEVIAKLSYDKRVTDDFDVSAILGYGAGQNKTISTSASTSGGLAIPDFYTVANSKDKPNYGSSKYNNSRISAYGLLSLGWNSMIYIDGSYRLDWGSTAAADNNRIETYGLSGSFLFHTLADQDWLSFGKVRVNYAEAPIFPGTYATSPTYGSSTAYGSLAALNVPNTLANPNLTGGMRTELEYGVEMKFMKNRLGLDLTYFDREDSNLPVSITAAGGTGYTGLSVNSKITSTAGVEAMISGTPVLTDDLRWDVSFNFGRFKKTVDFIYEGIERNILDSWLSWSSMDLQEIVGEEWGILYGRKRMKDDAGNWVLYNSGNHRYTNNTILGNIMPDFTGGITSTLVYKNWDFAVGIDFQEGGLYHSVTDMFSMAAGLHEYTAGLNDKGNPKRDAVSAGGGIHQVGVLLDGTPHDLYRAPDSWAWGNWTRDDLWLVDASFVKLRQVRIGYTFDNDQLNDTPFDAINVALIGTNLAILSEMTDWGDYRGKRTPGLDPSEMGSNWSGSYYASEGGQLPSARTFGLNVSFKF</sequence>
<dbReference type="Pfam" id="PF07715">
    <property type="entry name" value="Plug"/>
    <property type="match status" value="1"/>
</dbReference>
<keyword evidence="8" id="KW-0472">Membrane</keyword>
<proteinExistence type="predicted"/>
<name>A0A381R2L0_9ZZZZ</name>
<dbReference type="InterPro" id="IPR008969">
    <property type="entry name" value="CarboxyPept-like_regulatory"/>
</dbReference>
<dbReference type="Pfam" id="PF13715">
    <property type="entry name" value="CarbopepD_reg_2"/>
    <property type="match status" value="1"/>
</dbReference>
<keyword evidence="4" id="KW-0812">Transmembrane</keyword>
<dbReference type="Gene3D" id="2.170.130.10">
    <property type="entry name" value="TonB-dependent receptor, plug domain"/>
    <property type="match status" value="1"/>
</dbReference>
<dbReference type="InterPro" id="IPR039426">
    <property type="entry name" value="TonB-dep_rcpt-like"/>
</dbReference>
<evidence type="ECO:0000313" key="11">
    <source>
        <dbReference type="EMBL" id="SUZ85099.1"/>
    </source>
</evidence>
<keyword evidence="7" id="KW-0798">TonB box</keyword>
<dbReference type="GO" id="GO:0006826">
    <property type="term" value="P:iron ion transport"/>
    <property type="evidence" value="ECO:0007669"/>
    <property type="project" value="UniProtKB-KW"/>
</dbReference>
<evidence type="ECO:0000256" key="7">
    <source>
        <dbReference type="ARBA" id="ARBA00023077"/>
    </source>
</evidence>
<evidence type="ECO:0000259" key="10">
    <source>
        <dbReference type="Pfam" id="PF07715"/>
    </source>
</evidence>
<evidence type="ECO:0000256" key="2">
    <source>
        <dbReference type="ARBA" id="ARBA00022448"/>
    </source>
</evidence>
<dbReference type="InterPro" id="IPR023996">
    <property type="entry name" value="TonB-dep_OMP_SusC/RagA"/>
</dbReference>
<dbReference type="InterPro" id="IPR036942">
    <property type="entry name" value="Beta-barrel_TonB_sf"/>
</dbReference>
<keyword evidence="6" id="KW-0406">Ion transport</keyword>
<dbReference type="AlphaFoldDB" id="A0A381R2L0"/>
<evidence type="ECO:0000256" key="9">
    <source>
        <dbReference type="ARBA" id="ARBA00023237"/>
    </source>
</evidence>
<dbReference type="Gene3D" id="2.60.40.1120">
    <property type="entry name" value="Carboxypeptidase-like, regulatory domain"/>
    <property type="match status" value="1"/>
</dbReference>
<keyword evidence="3" id="KW-0410">Iron transport</keyword>